<proteinExistence type="predicted"/>
<dbReference type="GO" id="GO:0051118">
    <property type="term" value="F:glucan endo-1,3-alpha-glucosidase activity"/>
    <property type="evidence" value="ECO:0007669"/>
    <property type="project" value="InterPro"/>
</dbReference>
<gene>
    <name evidence="1" type="ORF">B0H17DRAFT_1158415</name>
</gene>
<sequence>MVGNAEPYTVDNWANDIALASSKGLEGFILNLGSDSWQPDKVADAFTAAKSAGSDFRISFSFDMTKYITTYSGHPNVLQFAGKMLVSTFSGEKCTFGQGSVDAGWASTVKMGVPPVHFVPAFFVDPATLGIYHSADGAFNWNGGWPQSPVKTSFDTDMTYISALGRKTYLGVLFSTVRWEVLIQNRQQVPIVEVITWNDYGESHYVGPIEGAQPNSQAWVNGFDHQDPCPIPLRYPDWASDTLWAQFHLTQPADLTLTCGSSSQTFSGVPAAVSKQKLPLTEDYNIAAKITRDGSDAVTFEPAEMTFSTKPLSYNFNAFVAASPA</sequence>
<protein>
    <submittedName>
        <fullName evidence="1">Glycosyl hydrolase family 71-domain-containing protein</fullName>
    </submittedName>
</protein>
<reference evidence="1" key="1">
    <citation type="submission" date="2023-03" db="EMBL/GenBank/DDBJ databases">
        <title>Massive genome expansion in bonnet fungi (Mycena s.s.) driven by repeated elements and novel gene families across ecological guilds.</title>
        <authorList>
            <consortium name="Lawrence Berkeley National Laboratory"/>
            <person name="Harder C.B."/>
            <person name="Miyauchi S."/>
            <person name="Viragh M."/>
            <person name="Kuo A."/>
            <person name="Thoen E."/>
            <person name="Andreopoulos B."/>
            <person name="Lu D."/>
            <person name="Skrede I."/>
            <person name="Drula E."/>
            <person name="Henrissat B."/>
            <person name="Morin E."/>
            <person name="Kohler A."/>
            <person name="Barry K."/>
            <person name="LaButti K."/>
            <person name="Morin E."/>
            <person name="Salamov A."/>
            <person name="Lipzen A."/>
            <person name="Mereny Z."/>
            <person name="Hegedus B."/>
            <person name="Baldrian P."/>
            <person name="Stursova M."/>
            <person name="Weitz H."/>
            <person name="Taylor A."/>
            <person name="Grigoriev I.V."/>
            <person name="Nagy L.G."/>
            <person name="Martin F."/>
            <person name="Kauserud H."/>
        </authorList>
    </citation>
    <scope>NUCLEOTIDE SEQUENCE</scope>
    <source>
        <strain evidence="1">CBHHK067</strain>
    </source>
</reference>
<dbReference type="Gene3D" id="3.20.20.80">
    <property type="entry name" value="Glycosidases"/>
    <property type="match status" value="1"/>
</dbReference>
<dbReference type="EMBL" id="JARKIE010000028">
    <property type="protein sequence ID" value="KAJ7697799.1"/>
    <property type="molecule type" value="Genomic_DNA"/>
</dbReference>
<keyword evidence="2" id="KW-1185">Reference proteome</keyword>
<dbReference type="Pfam" id="PF03659">
    <property type="entry name" value="Glyco_hydro_71"/>
    <property type="match status" value="2"/>
</dbReference>
<comment type="caution">
    <text evidence="1">The sequence shown here is derived from an EMBL/GenBank/DDBJ whole genome shotgun (WGS) entry which is preliminary data.</text>
</comment>
<dbReference type="Proteomes" id="UP001221757">
    <property type="component" value="Unassembled WGS sequence"/>
</dbReference>
<keyword evidence="1" id="KW-0378">Hydrolase</keyword>
<dbReference type="AlphaFoldDB" id="A0AAD7DRZ1"/>
<name>A0AAD7DRZ1_MYCRO</name>
<evidence type="ECO:0000313" key="2">
    <source>
        <dbReference type="Proteomes" id="UP001221757"/>
    </source>
</evidence>
<accession>A0AAD7DRZ1</accession>
<evidence type="ECO:0000313" key="1">
    <source>
        <dbReference type="EMBL" id="KAJ7697799.1"/>
    </source>
</evidence>
<dbReference type="CDD" id="cd11577">
    <property type="entry name" value="GH71"/>
    <property type="match status" value="1"/>
</dbReference>
<dbReference type="InterPro" id="IPR005197">
    <property type="entry name" value="Glyco_hydro_71"/>
</dbReference>
<organism evidence="1 2">
    <name type="scientific">Mycena rosella</name>
    <name type="common">Pink bonnet</name>
    <name type="synonym">Agaricus rosellus</name>
    <dbReference type="NCBI Taxonomy" id="1033263"/>
    <lineage>
        <taxon>Eukaryota</taxon>
        <taxon>Fungi</taxon>
        <taxon>Dikarya</taxon>
        <taxon>Basidiomycota</taxon>
        <taxon>Agaricomycotina</taxon>
        <taxon>Agaricomycetes</taxon>
        <taxon>Agaricomycetidae</taxon>
        <taxon>Agaricales</taxon>
        <taxon>Marasmiineae</taxon>
        <taxon>Mycenaceae</taxon>
        <taxon>Mycena</taxon>
    </lineage>
</organism>